<comment type="subcellular location">
    <subcellularLocation>
        <location evidence="2">Cell membrane</location>
        <topology evidence="2">Multi-pass membrane protein</topology>
    </subcellularLocation>
</comment>
<evidence type="ECO:0000259" key="12">
    <source>
        <dbReference type="PROSITE" id="PS50109"/>
    </source>
</evidence>
<dbReference type="SUPFAM" id="SSF55874">
    <property type="entry name" value="ATPase domain of HSP90 chaperone/DNA topoisomerase II/histidine kinase"/>
    <property type="match status" value="1"/>
</dbReference>
<dbReference type="Proteomes" id="UP001197684">
    <property type="component" value="Unassembled WGS sequence"/>
</dbReference>
<dbReference type="PANTHER" id="PTHR45453">
    <property type="entry name" value="PHOSPHATE REGULON SENSOR PROTEIN PHOR"/>
    <property type="match status" value="1"/>
</dbReference>
<evidence type="ECO:0000256" key="7">
    <source>
        <dbReference type="ARBA" id="ARBA00022777"/>
    </source>
</evidence>
<dbReference type="PRINTS" id="PR00344">
    <property type="entry name" value="BCTRLSENSOR"/>
</dbReference>
<evidence type="ECO:0000256" key="9">
    <source>
        <dbReference type="ARBA" id="ARBA00023012"/>
    </source>
</evidence>
<dbReference type="GO" id="GO:0016036">
    <property type="term" value="P:cellular response to phosphate starvation"/>
    <property type="evidence" value="ECO:0007669"/>
    <property type="project" value="TreeGrafter"/>
</dbReference>
<evidence type="ECO:0000256" key="5">
    <source>
        <dbReference type="ARBA" id="ARBA00022679"/>
    </source>
</evidence>
<reference evidence="13" key="1">
    <citation type="submission" date="2021-10" db="EMBL/GenBank/DDBJ databases">
        <title>Collection of gut derived symbiotic bacterial strains cultured from healthy donors.</title>
        <authorList>
            <person name="Lin H."/>
            <person name="Littmann E."/>
            <person name="Kohout C."/>
            <person name="Pamer E.G."/>
        </authorList>
    </citation>
    <scope>NUCLEOTIDE SEQUENCE</scope>
    <source>
        <strain evidence="13">DFI.9.42</strain>
    </source>
</reference>
<keyword evidence="5" id="KW-0808">Transferase</keyword>
<dbReference type="PROSITE" id="PS51257">
    <property type="entry name" value="PROKAR_LIPOPROTEIN"/>
    <property type="match status" value="1"/>
</dbReference>
<keyword evidence="7 13" id="KW-0418">Kinase</keyword>
<dbReference type="InterPro" id="IPR050351">
    <property type="entry name" value="BphY/WalK/GraS-like"/>
</dbReference>
<feature type="domain" description="Histidine kinase" evidence="12">
    <location>
        <begin position="130"/>
        <end position="382"/>
    </location>
</feature>
<evidence type="ECO:0000313" key="13">
    <source>
        <dbReference type="EMBL" id="MCB6937450.1"/>
    </source>
</evidence>
<feature type="transmembrane region" description="Helical" evidence="11">
    <location>
        <begin position="20"/>
        <end position="39"/>
    </location>
</feature>
<organism evidence="13 14">
    <name type="scientific">Agathobacter rectalis</name>
    <dbReference type="NCBI Taxonomy" id="39491"/>
    <lineage>
        <taxon>Bacteria</taxon>
        <taxon>Bacillati</taxon>
        <taxon>Bacillota</taxon>
        <taxon>Clostridia</taxon>
        <taxon>Lachnospirales</taxon>
        <taxon>Lachnospiraceae</taxon>
        <taxon>Agathobacter</taxon>
    </lineage>
</organism>
<dbReference type="Pfam" id="PF02518">
    <property type="entry name" value="HATPase_c"/>
    <property type="match status" value="1"/>
</dbReference>
<dbReference type="InterPro" id="IPR003594">
    <property type="entry name" value="HATPase_dom"/>
</dbReference>
<dbReference type="InterPro" id="IPR005467">
    <property type="entry name" value="His_kinase_dom"/>
</dbReference>
<evidence type="ECO:0000256" key="6">
    <source>
        <dbReference type="ARBA" id="ARBA00022692"/>
    </source>
</evidence>
<keyword evidence="6 11" id="KW-0812">Transmembrane</keyword>
<dbReference type="GO" id="GO:0005886">
    <property type="term" value="C:plasma membrane"/>
    <property type="evidence" value="ECO:0007669"/>
    <property type="project" value="UniProtKB-SubCell"/>
</dbReference>
<dbReference type="PANTHER" id="PTHR45453:SF2">
    <property type="entry name" value="HISTIDINE KINASE"/>
    <property type="match status" value="1"/>
</dbReference>
<evidence type="ECO:0000256" key="11">
    <source>
        <dbReference type="SAM" id="Phobius"/>
    </source>
</evidence>
<proteinExistence type="predicted"/>
<feature type="transmembrane region" description="Helical" evidence="11">
    <location>
        <begin position="45"/>
        <end position="65"/>
    </location>
</feature>
<keyword evidence="8 11" id="KW-1133">Transmembrane helix</keyword>
<evidence type="ECO:0000256" key="2">
    <source>
        <dbReference type="ARBA" id="ARBA00004651"/>
    </source>
</evidence>
<keyword evidence="9" id="KW-0902">Two-component regulatory system</keyword>
<gene>
    <name evidence="13" type="ORF">LIZ56_03360</name>
</gene>
<name>A0AAW4U6Q2_9FIRM</name>
<dbReference type="GO" id="GO:0000155">
    <property type="term" value="F:phosphorelay sensor kinase activity"/>
    <property type="evidence" value="ECO:0007669"/>
    <property type="project" value="TreeGrafter"/>
</dbReference>
<dbReference type="RefSeq" id="WP_306780556.1">
    <property type="nucleotide sequence ID" value="NZ_JAJCJK010000003.1"/>
</dbReference>
<dbReference type="GO" id="GO:0004721">
    <property type="term" value="F:phosphoprotein phosphatase activity"/>
    <property type="evidence" value="ECO:0007669"/>
    <property type="project" value="TreeGrafter"/>
</dbReference>
<evidence type="ECO:0000256" key="8">
    <source>
        <dbReference type="ARBA" id="ARBA00022989"/>
    </source>
</evidence>
<evidence type="ECO:0000256" key="1">
    <source>
        <dbReference type="ARBA" id="ARBA00000085"/>
    </source>
</evidence>
<comment type="catalytic activity">
    <reaction evidence="1">
        <text>ATP + protein L-histidine = ADP + protein N-phospho-L-histidine.</text>
        <dbReference type="EC" id="2.7.13.3"/>
    </reaction>
</comment>
<dbReference type="EC" id="2.7.13.3" evidence="3"/>
<dbReference type="InterPro" id="IPR004358">
    <property type="entry name" value="Sig_transdc_His_kin-like_C"/>
</dbReference>
<dbReference type="EMBL" id="JAJCJK010000003">
    <property type="protein sequence ID" value="MCB6937450.1"/>
    <property type="molecule type" value="Genomic_DNA"/>
</dbReference>
<keyword evidence="10 11" id="KW-0472">Membrane</keyword>
<evidence type="ECO:0000256" key="3">
    <source>
        <dbReference type="ARBA" id="ARBA00012438"/>
    </source>
</evidence>
<accession>A0AAW4U6Q2</accession>
<evidence type="ECO:0000313" key="14">
    <source>
        <dbReference type="Proteomes" id="UP001197684"/>
    </source>
</evidence>
<comment type="caution">
    <text evidence="13">The sequence shown here is derived from an EMBL/GenBank/DDBJ whole genome shotgun (WGS) entry which is preliminary data.</text>
</comment>
<dbReference type="AlphaFoldDB" id="A0AAW4U6Q2"/>
<dbReference type="Gene3D" id="3.30.565.10">
    <property type="entry name" value="Histidine kinase-like ATPase, C-terminal domain"/>
    <property type="match status" value="1"/>
</dbReference>
<sequence length="387" mass="44192">MAKIQNKPHLTNFIKQNYIWILMIVTMSCIHLLYMYLIGARKQDLVYAAVLDAILLLITVLVGFFRYRSKVKALSNALNRPVEEQAQLFEPTDDVEQLYTRLLENQSIARSESESSAAVRQSRMRDYYSMWVHQIKTPISAMKLLLEAEREELGLLMSDDEQSQCGIADMNGGNISTAGLNVVELNDAAKQKAVFKELSDNVGSFEDELFRIEEYVSMALQYQRVSNTENDFVLEKVSLDGVIRDTIKKYAKTMIRRHIGINYSGTKKQVYTDEKWLAFILEQILSNAIKYTPQGYVTIETAEEKDRFFITIKDTGIGIKAEDLPRVFEKGYTGYNGHADKKATGIGLYLCRQMADKLGHTIRMESELGKGTKVWIGFDLDYADTRD</sequence>
<evidence type="ECO:0000256" key="4">
    <source>
        <dbReference type="ARBA" id="ARBA00022475"/>
    </source>
</evidence>
<dbReference type="InterPro" id="IPR036890">
    <property type="entry name" value="HATPase_C_sf"/>
</dbReference>
<dbReference type="SMART" id="SM00387">
    <property type="entry name" value="HATPase_c"/>
    <property type="match status" value="1"/>
</dbReference>
<evidence type="ECO:0000256" key="10">
    <source>
        <dbReference type="ARBA" id="ARBA00023136"/>
    </source>
</evidence>
<protein>
    <recommendedName>
        <fullName evidence="3">histidine kinase</fullName>
        <ecNumber evidence="3">2.7.13.3</ecNumber>
    </recommendedName>
</protein>
<dbReference type="PROSITE" id="PS50109">
    <property type="entry name" value="HIS_KIN"/>
    <property type="match status" value="1"/>
</dbReference>
<keyword evidence="4" id="KW-1003">Cell membrane</keyword>